<dbReference type="Proteomes" id="UP001202180">
    <property type="component" value="Unassembled WGS sequence"/>
</dbReference>
<evidence type="ECO:0000313" key="1">
    <source>
        <dbReference type="EMBL" id="MCK8492934.1"/>
    </source>
</evidence>
<evidence type="ECO:0000313" key="2">
    <source>
        <dbReference type="Proteomes" id="UP001202180"/>
    </source>
</evidence>
<sequence length="61" mass="7396">MKNRLTIPQQIMQEKTRLAASRLKAIVERQQSIKRRVAFLDYRIRFILDEIRKIKVKWGVN</sequence>
<accession>A0ABT0HL80</accession>
<dbReference type="RefSeq" id="WP_248477530.1">
    <property type="nucleotide sequence ID" value="NZ_JALPRF010000002.1"/>
</dbReference>
<gene>
    <name evidence="1" type="ORF">M0L20_13790</name>
</gene>
<name>A0ABT0HL80_9BACT</name>
<protein>
    <submittedName>
        <fullName evidence="1">Uncharacterized protein</fullName>
    </submittedName>
</protein>
<comment type="caution">
    <text evidence="1">The sequence shown here is derived from an EMBL/GenBank/DDBJ whole genome shotgun (WGS) entry which is preliminary data.</text>
</comment>
<reference evidence="1 2" key="1">
    <citation type="submission" date="2022-04" db="EMBL/GenBank/DDBJ databases">
        <title>Spirosoma sp. strain RP8 genome sequencing and assembly.</title>
        <authorList>
            <person name="Jung Y."/>
        </authorList>
    </citation>
    <scope>NUCLEOTIDE SEQUENCE [LARGE SCALE GENOMIC DNA]</scope>
    <source>
        <strain evidence="1 2">RP8</strain>
    </source>
</reference>
<proteinExistence type="predicted"/>
<organism evidence="1 2">
    <name type="scientific">Spirosoma liriopis</name>
    <dbReference type="NCBI Taxonomy" id="2937440"/>
    <lineage>
        <taxon>Bacteria</taxon>
        <taxon>Pseudomonadati</taxon>
        <taxon>Bacteroidota</taxon>
        <taxon>Cytophagia</taxon>
        <taxon>Cytophagales</taxon>
        <taxon>Cytophagaceae</taxon>
        <taxon>Spirosoma</taxon>
    </lineage>
</organism>
<dbReference type="EMBL" id="JALPRF010000002">
    <property type="protein sequence ID" value="MCK8492934.1"/>
    <property type="molecule type" value="Genomic_DNA"/>
</dbReference>
<keyword evidence="2" id="KW-1185">Reference proteome</keyword>